<protein>
    <submittedName>
        <fullName evidence="2">Uncharacterized protein</fullName>
    </submittedName>
</protein>
<feature type="compositionally biased region" description="Pro residues" evidence="1">
    <location>
        <begin position="276"/>
        <end position="287"/>
    </location>
</feature>
<feature type="compositionally biased region" description="Polar residues" evidence="1">
    <location>
        <begin position="24"/>
        <end position="50"/>
    </location>
</feature>
<feature type="compositionally biased region" description="Pro residues" evidence="1">
    <location>
        <begin position="1"/>
        <end position="10"/>
    </location>
</feature>
<feature type="compositionally biased region" description="Pro residues" evidence="1">
    <location>
        <begin position="340"/>
        <end position="356"/>
    </location>
</feature>
<accession>A0A1X6NWW9</accession>
<dbReference type="AlphaFoldDB" id="A0A1X6NWW9"/>
<feature type="compositionally biased region" description="Low complexity" evidence="1">
    <location>
        <begin position="155"/>
        <end position="170"/>
    </location>
</feature>
<reference evidence="2 3" key="1">
    <citation type="submission" date="2017-03" db="EMBL/GenBank/DDBJ databases">
        <title>WGS assembly of Porphyra umbilicalis.</title>
        <authorList>
            <person name="Brawley S.H."/>
            <person name="Blouin N.A."/>
            <person name="Ficko-Blean E."/>
            <person name="Wheeler G.L."/>
            <person name="Lohr M."/>
            <person name="Goodson H.V."/>
            <person name="Jenkins J.W."/>
            <person name="Blaby-Haas C.E."/>
            <person name="Helliwell K.E."/>
            <person name="Chan C."/>
            <person name="Marriage T."/>
            <person name="Bhattacharya D."/>
            <person name="Klein A.S."/>
            <person name="Badis Y."/>
            <person name="Brodie J."/>
            <person name="Cao Y."/>
            <person name="Collen J."/>
            <person name="Dittami S.M."/>
            <person name="Gachon C.M."/>
            <person name="Green B.R."/>
            <person name="Karpowicz S."/>
            <person name="Kim J.W."/>
            <person name="Kudahl U."/>
            <person name="Lin S."/>
            <person name="Michel G."/>
            <person name="Mittag M."/>
            <person name="Olson B.J."/>
            <person name="Pangilinan J."/>
            <person name="Peng Y."/>
            <person name="Qiu H."/>
            <person name="Shu S."/>
            <person name="Singer J.T."/>
            <person name="Smith A.G."/>
            <person name="Sprecher B.N."/>
            <person name="Wagner V."/>
            <person name="Wang W."/>
            <person name="Wang Z.-Y."/>
            <person name="Yan J."/>
            <person name="Yarish C."/>
            <person name="Zoeuner-Riek S."/>
            <person name="Zhuang Y."/>
            <person name="Zou Y."/>
            <person name="Lindquist E.A."/>
            <person name="Grimwood J."/>
            <person name="Barry K."/>
            <person name="Rokhsar D.S."/>
            <person name="Schmutz J."/>
            <person name="Stiller J.W."/>
            <person name="Grossman A.R."/>
            <person name="Prochnik S.E."/>
        </authorList>
    </citation>
    <scope>NUCLEOTIDE SEQUENCE [LARGE SCALE GENOMIC DNA]</scope>
    <source>
        <strain evidence="2">4086291</strain>
    </source>
</reference>
<organism evidence="2 3">
    <name type="scientific">Porphyra umbilicalis</name>
    <name type="common">Purple laver</name>
    <name type="synonym">Red alga</name>
    <dbReference type="NCBI Taxonomy" id="2786"/>
    <lineage>
        <taxon>Eukaryota</taxon>
        <taxon>Rhodophyta</taxon>
        <taxon>Bangiophyceae</taxon>
        <taxon>Bangiales</taxon>
        <taxon>Bangiaceae</taxon>
        <taxon>Porphyra</taxon>
    </lineage>
</organism>
<gene>
    <name evidence="2" type="ORF">BU14_0382s0006</name>
</gene>
<evidence type="ECO:0000313" key="2">
    <source>
        <dbReference type="EMBL" id="OSX73045.1"/>
    </source>
</evidence>
<name>A0A1X6NWW9_PORUM</name>
<dbReference type="EMBL" id="KV919022">
    <property type="protein sequence ID" value="OSX73045.1"/>
    <property type="molecule type" value="Genomic_DNA"/>
</dbReference>
<feature type="compositionally biased region" description="Low complexity" evidence="1">
    <location>
        <begin position="58"/>
        <end position="71"/>
    </location>
</feature>
<feature type="region of interest" description="Disordered" evidence="1">
    <location>
        <begin position="214"/>
        <end position="237"/>
    </location>
</feature>
<sequence>MATMAQPPPTAVGGSRQGRVGNFSLWQTREQADSSSTSFPSLVTLSSDSEGGSPPAPVERTTPPAPTVTVVSGDAPTAPPRPRRAGAPAVTLIRAGGEAARPTKGPYGSTDMHRPRVRGQRRSSVEQRLSAAGSDVSVDKTLPSPRGSDAPLPRSSAAAVEIPAASAIAAGRPTSDVSCDSLTATSSSTDGGAKAPLPKAKVFMVRAPRVEEDVRMADETVGRDGTPFPDGGQRGEEDLALEELEEDEDGGLFTEVASMATVKDGGADPLDRLAAFPPPTGAKPPPLAGSGSWRRPPPPPTVTDRVPMPARRALKPPVPIPAGVRQSASMHTPRAFHPSCSPPSPGGSAIGPPPAERTPSGLDRVCSASVAALWHGPVSMVDQPESAAMAGVRNGSAPVLRVDAPAVGAAGARSGRRPSGADWDEEDEATRYHRLRWWKNKAPAGDRQSDAAARRAAAALHGEARKPVGGRASLVDTACQVSMVMDDFIEFATGGGPAPAGAAGAGGARADGWRARRLLAKPLQWLQKVQPLQQGTTATQRIKGV</sequence>
<evidence type="ECO:0000313" key="3">
    <source>
        <dbReference type="Proteomes" id="UP000218209"/>
    </source>
</evidence>
<proteinExistence type="predicted"/>
<feature type="region of interest" description="Disordered" evidence="1">
    <location>
        <begin position="264"/>
        <end position="361"/>
    </location>
</feature>
<feature type="compositionally biased region" description="Polar residues" evidence="1">
    <location>
        <begin position="175"/>
        <end position="190"/>
    </location>
</feature>
<keyword evidence="3" id="KW-1185">Reference proteome</keyword>
<feature type="region of interest" description="Disordered" evidence="1">
    <location>
        <begin position="1"/>
        <end position="195"/>
    </location>
</feature>
<dbReference type="Proteomes" id="UP000218209">
    <property type="component" value="Unassembled WGS sequence"/>
</dbReference>
<evidence type="ECO:0000256" key="1">
    <source>
        <dbReference type="SAM" id="MobiDB-lite"/>
    </source>
</evidence>